<dbReference type="Proteomes" id="UP000625735">
    <property type="component" value="Unassembled WGS sequence"/>
</dbReference>
<keyword evidence="1" id="KW-0175">Coiled coil</keyword>
<name>A0A917DBL5_9FLAO</name>
<organism evidence="3 4">
    <name type="scientific">Flavobacterium orientale</name>
    <dbReference type="NCBI Taxonomy" id="1756020"/>
    <lineage>
        <taxon>Bacteria</taxon>
        <taxon>Pseudomonadati</taxon>
        <taxon>Bacteroidota</taxon>
        <taxon>Flavobacteriia</taxon>
        <taxon>Flavobacteriales</taxon>
        <taxon>Flavobacteriaceae</taxon>
        <taxon>Flavobacterium</taxon>
    </lineage>
</organism>
<dbReference type="EMBL" id="BMFG01000003">
    <property type="protein sequence ID" value="GGD22347.1"/>
    <property type="molecule type" value="Genomic_DNA"/>
</dbReference>
<feature type="region of interest" description="Disordered" evidence="2">
    <location>
        <begin position="435"/>
        <end position="456"/>
    </location>
</feature>
<evidence type="ECO:0000256" key="1">
    <source>
        <dbReference type="SAM" id="Coils"/>
    </source>
</evidence>
<feature type="region of interest" description="Disordered" evidence="2">
    <location>
        <begin position="468"/>
        <end position="521"/>
    </location>
</feature>
<accession>A0A917DBL5</accession>
<dbReference type="AlphaFoldDB" id="A0A917DBL5"/>
<feature type="compositionally biased region" description="Low complexity" evidence="2">
    <location>
        <begin position="666"/>
        <end position="679"/>
    </location>
</feature>
<feature type="compositionally biased region" description="Basic and acidic residues" evidence="2">
    <location>
        <begin position="699"/>
        <end position="729"/>
    </location>
</feature>
<feature type="compositionally biased region" description="Basic and acidic residues" evidence="2">
    <location>
        <begin position="485"/>
        <end position="521"/>
    </location>
</feature>
<keyword evidence="4" id="KW-1185">Reference proteome</keyword>
<reference evidence="3" key="2">
    <citation type="submission" date="2020-09" db="EMBL/GenBank/DDBJ databases">
        <authorList>
            <person name="Sun Q."/>
            <person name="Zhou Y."/>
        </authorList>
    </citation>
    <scope>NUCLEOTIDE SEQUENCE</scope>
    <source>
        <strain evidence="3">CGMCC 1.12506</strain>
    </source>
</reference>
<feature type="compositionally biased region" description="Basic and acidic residues" evidence="2">
    <location>
        <begin position="817"/>
        <end position="827"/>
    </location>
</feature>
<evidence type="ECO:0000313" key="4">
    <source>
        <dbReference type="Proteomes" id="UP000625735"/>
    </source>
</evidence>
<proteinExistence type="predicted"/>
<gene>
    <name evidence="3" type="ORF">GCM10011343_10690</name>
</gene>
<feature type="region of interest" description="Disordered" evidence="2">
    <location>
        <begin position="817"/>
        <end position="841"/>
    </location>
</feature>
<feature type="compositionally biased region" description="Basic and acidic residues" evidence="2">
    <location>
        <begin position="435"/>
        <end position="445"/>
    </location>
</feature>
<comment type="caution">
    <text evidence="3">The sequence shown here is derived from an EMBL/GenBank/DDBJ whole genome shotgun (WGS) entry which is preliminary data.</text>
</comment>
<feature type="coiled-coil region" evidence="1">
    <location>
        <begin position="270"/>
        <end position="297"/>
    </location>
</feature>
<evidence type="ECO:0000313" key="3">
    <source>
        <dbReference type="EMBL" id="GGD22347.1"/>
    </source>
</evidence>
<feature type="compositionally biased region" description="Polar residues" evidence="2">
    <location>
        <begin position="828"/>
        <end position="838"/>
    </location>
</feature>
<sequence length="877" mass="101036">MINSGDESYFMESTKPGTFEYRFTNLKKNVVFYLTANSVTSQDFELQIIETPSIVNFEMLLQFPGYLNRKAEVVKGIGNAVVPEGTRVTWKVNSIATTLIEWSDFQTNQPFALENNNYKFNKTISQNTEYQILTSNENAKHYEKLNYQIATIKDQYPSIAVTTAPDSLQTGKNILIGQVTDDYGLSKLQIVYYPKDKPNELKKVALKVNNDVFDQFIYTFPTNLNLEEGVSYDYYFEVFDNDAIHNFKSSKSIVFSDRIATQEEQVDQLLQQKNDNIQGLTKSIKNQDKQMSELDQLKKLGKENKELNFKDKQKINDFINRQKQQEQMMKEFSKKLEENLKDFKSENDPFKQELEKRMENAQKEAEENEKLLEELQKLSDKLEEEDLFDKLDKFKQNAKNQSKNLEQLVELTKRYYVEKKAEQLASKLDKLAEKQEKLSNDDNQNKEANQNELNKEFDKIQEELRQLDKDNKELNKPMDIPSDENQEKSIKEDMKKASEELQKDKKESAKPKQKKAAEKMKQMSQSMMESMSGGEMEQLEEDVKMMRQILDNLLAFSFSQEDLMKQFKGLKKGAPSYNSNLKKQQDLKLQFKHVDDSLFAMSLRNPMITERITEEIGNVHYNVDKSLEVLAEANISRGVSHQQYTTSAANRLADFLSDVLNSMQMQMQSSGSGKGMPKPGQGGSGQLPDIIQKQQGLGEKVKEGMEKGDKPGEGKDGEKGEKKGEKPGKEGQGGQGSGDGEENAKELMEIYKEQRRLREQLQNALEKQGLTPDGQRVINQMKDAEKQILNKGFKNEVLQKMLNIKYEMLKLEKAIQEQGEDTKRESQTNKNNYNSGTKPISPALQEYLNSIEILNRQTLPLRPGFNQKVQDYFKKND</sequence>
<evidence type="ECO:0000256" key="2">
    <source>
        <dbReference type="SAM" id="MobiDB-lite"/>
    </source>
</evidence>
<reference evidence="3" key="1">
    <citation type="journal article" date="2014" name="Int. J. Syst. Evol. Microbiol.">
        <title>Complete genome sequence of Corynebacterium casei LMG S-19264T (=DSM 44701T), isolated from a smear-ripened cheese.</title>
        <authorList>
            <consortium name="US DOE Joint Genome Institute (JGI-PGF)"/>
            <person name="Walter F."/>
            <person name="Albersmeier A."/>
            <person name="Kalinowski J."/>
            <person name="Ruckert C."/>
        </authorList>
    </citation>
    <scope>NUCLEOTIDE SEQUENCE</scope>
    <source>
        <strain evidence="3">CGMCC 1.12506</strain>
    </source>
</reference>
<feature type="region of interest" description="Disordered" evidence="2">
    <location>
        <begin position="666"/>
        <end position="742"/>
    </location>
</feature>
<protein>
    <submittedName>
        <fullName evidence="3">ATPase</fullName>
    </submittedName>
</protein>